<dbReference type="EMBL" id="FMZX01000003">
    <property type="protein sequence ID" value="SDC98895.1"/>
    <property type="molecule type" value="Genomic_DNA"/>
</dbReference>
<evidence type="ECO:0000259" key="13">
    <source>
        <dbReference type="PROSITE" id="PS51471"/>
    </source>
</evidence>
<reference evidence="14 15" key="1">
    <citation type="submission" date="2016-10" db="EMBL/GenBank/DDBJ databases">
        <authorList>
            <person name="de Groot N.N."/>
        </authorList>
    </citation>
    <scope>NUCLEOTIDE SEQUENCE [LARGE SCALE GENOMIC DNA]</scope>
    <source>
        <strain evidence="14 15">CPCC 100156</strain>
    </source>
</reference>
<comment type="catalytic activity">
    <reaction evidence="9">
        <text>2-oxoglutarate + O2 + 2 H(+) = ethene + 3 CO2 + H2O</text>
        <dbReference type="Rhea" id="RHEA:31523"/>
        <dbReference type="ChEBI" id="CHEBI:15377"/>
        <dbReference type="ChEBI" id="CHEBI:15378"/>
        <dbReference type="ChEBI" id="CHEBI:15379"/>
        <dbReference type="ChEBI" id="CHEBI:16526"/>
        <dbReference type="ChEBI" id="CHEBI:16810"/>
        <dbReference type="ChEBI" id="CHEBI:18153"/>
        <dbReference type="EC" id="1.13.12.19"/>
    </reaction>
</comment>
<evidence type="ECO:0000256" key="6">
    <source>
        <dbReference type="ARBA" id="ARBA00022666"/>
    </source>
</evidence>
<accession>A0A1G6R4C0</accession>
<keyword evidence="11" id="KW-0408">Iron</keyword>
<sequence>MSHAAPEPRIPRMIGSMPVIDVSAWLAGEPGALERIAGELRYACEQVGFYFLTGHGIPQAAIERVMAAAKRFHDQPLDEKMKLKVNQETVGYLPMKGSTTRTSKVNLNTKPNLNEAFFLKRESEEEATRLGRPPGHRNQWPENLPGFREDTLAYMGMMEELGRQLVPVYARALGMPAHHFDAAFARPGMTLRLSHYPHTEVLEDNEFGLAPHTDGNFATFLPPNPVSGLAIRLKDGGWFEVPYMEGAFVVNTGDILAHWSNDVFVSTPHRAVNRSGEERYAMPFFLNANPQTVVECLPSCQGPDRPPKYETMTVEAYSAWFQRTNYPHLQKEKAA</sequence>
<evidence type="ECO:0000256" key="7">
    <source>
        <dbReference type="ARBA" id="ARBA00031011"/>
    </source>
</evidence>
<evidence type="ECO:0000256" key="12">
    <source>
        <dbReference type="SAM" id="MobiDB-lite"/>
    </source>
</evidence>
<evidence type="ECO:0000313" key="15">
    <source>
        <dbReference type="Proteomes" id="UP000198925"/>
    </source>
</evidence>
<dbReference type="PANTHER" id="PTHR47990">
    <property type="entry name" value="2-OXOGLUTARATE (2OG) AND FE(II)-DEPENDENT OXYGENASE SUPERFAMILY PROTEIN-RELATED"/>
    <property type="match status" value="1"/>
</dbReference>
<organism evidence="14 15">
    <name type="scientific">Belnapia rosea</name>
    <dbReference type="NCBI Taxonomy" id="938405"/>
    <lineage>
        <taxon>Bacteria</taxon>
        <taxon>Pseudomonadati</taxon>
        <taxon>Pseudomonadota</taxon>
        <taxon>Alphaproteobacteria</taxon>
        <taxon>Acetobacterales</taxon>
        <taxon>Roseomonadaceae</taxon>
        <taxon>Belnapia</taxon>
    </lineage>
</organism>
<dbReference type="PROSITE" id="PS51471">
    <property type="entry name" value="FE2OG_OXY"/>
    <property type="match status" value="1"/>
</dbReference>
<dbReference type="EC" id="1.14.20.7" evidence="3"/>
<dbReference type="Pfam" id="PF14226">
    <property type="entry name" value="DIOX_N"/>
    <property type="match status" value="1"/>
</dbReference>
<dbReference type="InterPro" id="IPR026992">
    <property type="entry name" value="DIOX_N"/>
</dbReference>
<evidence type="ECO:0000256" key="9">
    <source>
        <dbReference type="ARBA" id="ARBA00047725"/>
    </source>
</evidence>
<evidence type="ECO:0000256" key="1">
    <source>
        <dbReference type="ARBA" id="ARBA00001954"/>
    </source>
</evidence>
<comment type="catalytic activity">
    <reaction evidence="10">
        <text>L-arginine + 2-oxoglutarate + O2 = guanidine + L-glutamate 5-semialdehyde + succinate + CO2</text>
        <dbReference type="Rhea" id="RHEA:31535"/>
        <dbReference type="ChEBI" id="CHEBI:15379"/>
        <dbReference type="ChEBI" id="CHEBI:16526"/>
        <dbReference type="ChEBI" id="CHEBI:16810"/>
        <dbReference type="ChEBI" id="CHEBI:30031"/>
        <dbReference type="ChEBI" id="CHEBI:30087"/>
        <dbReference type="ChEBI" id="CHEBI:32682"/>
        <dbReference type="ChEBI" id="CHEBI:58066"/>
        <dbReference type="EC" id="1.14.20.7"/>
    </reaction>
</comment>
<dbReference type="STRING" id="938405.SAMN02927895_04713"/>
<gene>
    <name evidence="14" type="ORF">SAMN04487779_1003285</name>
</gene>
<evidence type="ECO:0000256" key="11">
    <source>
        <dbReference type="RuleBase" id="RU003682"/>
    </source>
</evidence>
<dbReference type="InterPro" id="IPR005123">
    <property type="entry name" value="Oxoglu/Fe-dep_dioxygenase_dom"/>
</dbReference>
<proteinExistence type="inferred from homology"/>
<keyword evidence="6" id="KW-0266">Ethylene biosynthesis</keyword>
<keyword evidence="15" id="KW-1185">Reference proteome</keyword>
<dbReference type="InterPro" id="IPR050231">
    <property type="entry name" value="Iron_ascorbate_oxido_reductase"/>
</dbReference>
<dbReference type="GO" id="GO:0009693">
    <property type="term" value="P:ethylene biosynthetic process"/>
    <property type="evidence" value="ECO:0007669"/>
    <property type="project" value="UniProtKB-KW"/>
</dbReference>
<comment type="pathway">
    <text evidence="2">Alkene biosynthesis; ethylene biosynthesis via 2-oxoglutarate.</text>
</comment>
<evidence type="ECO:0000256" key="8">
    <source>
        <dbReference type="ARBA" id="ARBA00031282"/>
    </source>
</evidence>
<dbReference type="RefSeq" id="WP_090662800.1">
    <property type="nucleotide sequence ID" value="NZ_FMZX01000003.1"/>
</dbReference>
<evidence type="ECO:0000256" key="10">
    <source>
        <dbReference type="ARBA" id="ARBA00049359"/>
    </source>
</evidence>
<dbReference type="GO" id="GO:0046872">
    <property type="term" value="F:metal ion binding"/>
    <property type="evidence" value="ECO:0007669"/>
    <property type="project" value="UniProtKB-KW"/>
</dbReference>
<dbReference type="InterPro" id="IPR027443">
    <property type="entry name" value="IPNS-like_sf"/>
</dbReference>
<keyword evidence="11" id="KW-0560">Oxidoreductase</keyword>
<dbReference type="AlphaFoldDB" id="A0A1G6R4C0"/>
<evidence type="ECO:0000256" key="2">
    <source>
        <dbReference type="ARBA" id="ARBA00004767"/>
    </source>
</evidence>
<evidence type="ECO:0000256" key="3">
    <source>
        <dbReference type="ARBA" id="ARBA00012293"/>
    </source>
</evidence>
<dbReference type="Proteomes" id="UP000198925">
    <property type="component" value="Unassembled WGS sequence"/>
</dbReference>
<name>A0A1G6R4C0_9PROT</name>
<comment type="similarity">
    <text evidence="11">Belongs to the iron/ascorbate-dependent oxidoreductase family.</text>
</comment>
<dbReference type="GO" id="GO:0102276">
    <property type="term" value="F:2-oxoglutarate oxygenase/decarboxylase (ethylene-forming) activity"/>
    <property type="evidence" value="ECO:0007669"/>
    <property type="project" value="UniProtKB-EC"/>
</dbReference>
<dbReference type="SUPFAM" id="SSF51197">
    <property type="entry name" value="Clavaminate synthase-like"/>
    <property type="match status" value="1"/>
</dbReference>
<dbReference type="Pfam" id="PF03171">
    <property type="entry name" value="2OG-FeII_Oxy"/>
    <property type="match status" value="1"/>
</dbReference>
<evidence type="ECO:0000256" key="4">
    <source>
        <dbReference type="ARBA" id="ARBA00012531"/>
    </source>
</evidence>
<protein>
    <recommendedName>
        <fullName evidence="5">2-oxoglutarate-dependent ethylene/succinate-forming enzyme</fullName>
        <ecNumber evidence="4">1.13.12.19</ecNumber>
        <ecNumber evidence="3">1.14.20.7</ecNumber>
    </recommendedName>
    <alternativeName>
        <fullName evidence="7">2-oxoglutarate dioxygenase (ethylene-forming)</fullName>
    </alternativeName>
    <alternativeName>
        <fullName evidence="8">2-oxoglutarate/L-arginine monooxygenase/decarboxylase (succinate-forming)</fullName>
    </alternativeName>
</protein>
<evidence type="ECO:0000313" key="14">
    <source>
        <dbReference type="EMBL" id="SDC98895.1"/>
    </source>
</evidence>
<feature type="region of interest" description="Disordered" evidence="12">
    <location>
        <begin position="124"/>
        <end position="143"/>
    </location>
</feature>
<evidence type="ECO:0000256" key="5">
    <source>
        <dbReference type="ARBA" id="ARBA00019045"/>
    </source>
</evidence>
<dbReference type="EC" id="1.13.12.19" evidence="4"/>
<dbReference type="PRINTS" id="PR00682">
    <property type="entry name" value="IPNSYNTHASE"/>
</dbReference>
<keyword evidence="11" id="KW-0479">Metal-binding</keyword>
<comment type="cofactor">
    <cofactor evidence="1">
        <name>Fe(2+)</name>
        <dbReference type="ChEBI" id="CHEBI:29033"/>
    </cofactor>
</comment>
<feature type="domain" description="Fe2OG dioxygenase" evidence="13">
    <location>
        <begin position="187"/>
        <end position="288"/>
    </location>
</feature>
<dbReference type="Gene3D" id="2.60.120.330">
    <property type="entry name" value="B-lactam Antibiotic, Isopenicillin N Synthase, Chain"/>
    <property type="match status" value="1"/>
</dbReference>
<dbReference type="InterPro" id="IPR044861">
    <property type="entry name" value="IPNS-like_FE2OG_OXY"/>
</dbReference>